<dbReference type="SUPFAM" id="SSF101898">
    <property type="entry name" value="NHL repeat"/>
    <property type="match status" value="2"/>
</dbReference>
<dbReference type="SUPFAM" id="SSF63829">
    <property type="entry name" value="Calcium-dependent phosphotriesterase"/>
    <property type="match status" value="1"/>
</dbReference>
<accession>A0A1Y2KWV4</accession>
<dbReference type="EMBL" id="JFKA01000009">
    <property type="protein sequence ID" value="OSQ36716.1"/>
    <property type="molecule type" value="Genomic_DNA"/>
</dbReference>
<dbReference type="STRING" id="1293891.TMES_16665"/>
<protein>
    <submittedName>
        <fullName evidence="2">Uncharacterized protein</fullName>
    </submittedName>
</protein>
<dbReference type="AlphaFoldDB" id="A0A1Y2KWV4"/>
<evidence type="ECO:0000256" key="1">
    <source>
        <dbReference type="SAM" id="MobiDB-lite"/>
    </source>
</evidence>
<dbReference type="Gene3D" id="2.130.10.10">
    <property type="entry name" value="YVTN repeat-like/Quinoprotein amine dehydrogenase"/>
    <property type="match status" value="1"/>
</dbReference>
<evidence type="ECO:0000313" key="3">
    <source>
        <dbReference type="Proteomes" id="UP000193391"/>
    </source>
</evidence>
<proteinExistence type="predicted"/>
<reference evidence="2 3" key="1">
    <citation type="submission" date="2014-03" db="EMBL/GenBank/DDBJ databases">
        <title>The draft genome sequence of Thalassospira mesophila JCM 18969.</title>
        <authorList>
            <person name="Lai Q."/>
            <person name="Shao Z."/>
        </authorList>
    </citation>
    <scope>NUCLEOTIDE SEQUENCE [LARGE SCALE GENOMIC DNA]</scope>
    <source>
        <strain evidence="2 3">JCM 18969</strain>
    </source>
</reference>
<feature type="compositionally biased region" description="Low complexity" evidence="1">
    <location>
        <begin position="263"/>
        <end position="283"/>
    </location>
</feature>
<comment type="caution">
    <text evidence="2">The sequence shown here is derived from an EMBL/GenBank/DDBJ whole genome shotgun (WGS) entry which is preliminary data.</text>
</comment>
<dbReference type="InterPro" id="IPR006624">
    <property type="entry name" value="Beta-propeller_rpt_TECPR"/>
</dbReference>
<keyword evidence="3" id="KW-1185">Reference proteome</keyword>
<sequence length="832" mass="90045">MVLALLVMPGAFAQAQDNGKSTWRQMPGTAADISINADGQAYVVGTDGTPWRWDRVEQRWRRMSGRFVRISAALGNRPWAVSAEGVVFYYNGLWWEDRGKGVVDVAADIAGNVYAAKSNGQILKWYALRNEWQPFDGNAARLTIDGNGLPWVVGTDGHIRSYDGKNWLTLPGLARDIAIGSTDIVVIADATGLIRLWNAEDKSWAIIDGARDATTIGVTPDGKIWAAVKDGVILANGGLLDEESSLEQDTVKTPKAEQPQTQPVIAPQASASVPAASEPNAASIEAPPIVVGNTPPAITSTSDSAGTNNAARSDFVDPVTITTNDKLTFINTEKTAKTLAIGADGSVFGLDDGGNILRWSNRKRQFDSFPGTLVRISVDKDDHPWGLSALGRVFRHDGKRWRQIYNATASDISVGYDGTVLGTNAAGRLFRLNAAQTRFEPVPGTRISRVATGPDGTPWTVRTDKLVQRCDVTPCKVYPQKANAISVGPDGSVFIVSDSHHLMRLNEDGRFDIVQTAGKIPADVAVGPMGYPWVVTDNELVLASTFFDRDESDDPLEAATTDEDGTTGIGATATVASSPSSFTFSKNITFDSVPAPGLGSSSAVLASDIDGIIWATAYNAEIKKYSPRQRKFVSANARLGTNQEIVLSFDIAPNGDIWAYADSMQTRTLLRERNRVIKQYNIANAEPKDVAVSPDGTVFAIFDFGSDWYLYSKAPNSENFTKFSNDNEIYKVSVGPGNDIWIIDSDNVVKQWTGKKFQSRPAQGQKAGVIAVGKTDGTVYIRDLDNGLLKWNGINHSFDRVNNISADYVAIDEKGRPWVSDGTANVVKRARN</sequence>
<dbReference type="InterPro" id="IPR015943">
    <property type="entry name" value="WD40/YVTN_repeat-like_dom_sf"/>
</dbReference>
<feature type="compositionally biased region" description="Polar residues" evidence="1">
    <location>
        <begin position="296"/>
        <end position="311"/>
    </location>
</feature>
<feature type="region of interest" description="Disordered" evidence="1">
    <location>
        <begin position="245"/>
        <end position="311"/>
    </location>
</feature>
<gene>
    <name evidence="2" type="ORF">TMES_16665</name>
</gene>
<evidence type="ECO:0000313" key="2">
    <source>
        <dbReference type="EMBL" id="OSQ36716.1"/>
    </source>
</evidence>
<dbReference type="Proteomes" id="UP000193391">
    <property type="component" value="Unassembled WGS sequence"/>
</dbReference>
<name>A0A1Y2KWV4_9PROT</name>
<organism evidence="2 3">
    <name type="scientific">Thalassospira mesophila</name>
    <dbReference type="NCBI Taxonomy" id="1293891"/>
    <lineage>
        <taxon>Bacteria</taxon>
        <taxon>Pseudomonadati</taxon>
        <taxon>Pseudomonadota</taxon>
        <taxon>Alphaproteobacteria</taxon>
        <taxon>Rhodospirillales</taxon>
        <taxon>Thalassospiraceae</taxon>
        <taxon>Thalassospira</taxon>
    </lineage>
</organism>
<dbReference type="SMART" id="SM00706">
    <property type="entry name" value="TECPR"/>
    <property type="match status" value="8"/>
</dbReference>